<dbReference type="EMBL" id="CAJEWN010000007">
    <property type="protein sequence ID" value="CAD2129033.1"/>
    <property type="molecule type" value="Genomic_DNA"/>
</dbReference>
<gene>
    <name evidence="1" type="ORF">MENT_LOCUS2493</name>
</gene>
<protein>
    <submittedName>
        <fullName evidence="1">Uncharacterized protein</fullName>
    </submittedName>
</protein>
<dbReference type="Proteomes" id="UP000580250">
    <property type="component" value="Unassembled WGS sequence"/>
</dbReference>
<evidence type="ECO:0000313" key="1">
    <source>
        <dbReference type="EMBL" id="CAD2129033.1"/>
    </source>
</evidence>
<accession>A0A6V7TNN3</accession>
<name>A0A6V7TNN3_MELEN</name>
<sequence>MIGAIRGMAMHRMFPGILNEISDEEVNYFLFVLLNDSLSSKSKFMRWRARHILDYFLYEQWYKTNVSDNKKDGIDKIKIVWEIIFENYLEGNNFLKEFVLNFRELEEEEIEDELEELFLNPYGYADENYDIHLKYLFLMKECTENILKTNELNEENKILEYFKKCVNEEILKENKIEENEKNLRLQKIIEKLTNSNKDDALFENYKIRVKNMKKKINSAKGKIKLFSI</sequence>
<evidence type="ECO:0000313" key="2">
    <source>
        <dbReference type="Proteomes" id="UP000580250"/>
    </source>
</evidence>
<comment type="caution">
    <text evidence="1">The sequence shown here is derived from an EMBL/GenBank/DDBJ whole genome shotgun (WGS) entry which is preliminary data.</text>
</comment>
<dbReference type="AlphaFoldDB" id="A0A6V7TNN3"/>
<proteinExistence type="predicted"/>
<reference evidence="1 2" key="1">
    <citation type="submission" date="2020-08" db="EMBL/GenBank/DDBJ databases">
        <authorList>
            <person name="Koutsovoulos G."/>
            <person name="Danchin GJ E."/>
        </authorList>
    </citation>
    <scope>NUCLEOTIDE SEQUENCE [LARGE SCALE GENOMIC DNA]</scope>
</reference>
<organism evidence="1 2">
    <name type="scientific">Meloidogyne enterolobii</name>
    <name type="common">Root-knot nematode worm</name>
    <name type="synonym">Meloidogyne mayaguensis</name>
    <dbReference type="NCBI Taxonomy" id="390850"/>
    <lineage>
        <taxon>Eukaryota</taxon>
        <taxon>Metazoa</taxon>
        <taxon>Ecdysozoa</taxon>
        <taxon>Nematoda</taxon>
        <taxon>Chromadorea</taxon>
        <taxon>Rhabditida</taxon>
        <taxon>Tylenchina</taxon>
        <taxon>Tylenchomorpha</taxon>
        <taxon>Tylenchoidea</taxon>
        <taxon>Meloidogynidae</taxon>
        <taxon>Meloidogyninae</taxon>
        <taxon>Meloidogyne</taxon>
    </lineage>
</organism>